<dbReference type="Pfam" id="PF08706">
    <property type="entry name" value="D5_N"/>
    <property type="match status" value="1"/>
</dbReference>
<dbReference type="Gene3D" id="1.10.10.10">
    <property type="entry name" value="Winged helix-like DNA-binding domain superfamily/Winged helix DNA-binding domain"/>
    <property type="match status" value="1"/>
</dbReference>
<proteinExistence type="predicted"/>
<dbReference type="NCBIfam" id="TIGR01613">
    <property type="entry name" value="primase_Cterm"/>
    <property type="match status" value="1"/>
</dbReference>
<keyword evidence="1" id="KW-0547">Nucleotide-binding</keyword>
<sequence>MEEGIERTLIITKVKGETLPKFASRIAEMLLEIFYLVTIAETKDILMYENGVYKTGAETFIEKQIESIIPPETITKNLIEEVLGHIQRSTYKKLKHFNADPYKLNLKNGILDLKTFELKKHTPTFLSTIQIPVTYDPNAKSELWEKVVNEDLYEEDIPILQEAFGYALFPDNRAQKMFVFLGEGANGKSLILHVLEALVGKEHVANVSPQALVTNEFALSELRDKLVNVYADLPNFALQSTGKLKALVSGDHLTADEKYKKPFQLRNRAKFFFSANVLPKVSDNTRAFYRRLVIINFPKTFDENTADPTLPEKLASEKELSGILNWALEGLKRLMQNNFRFSYNKSVEEIEELYTRASDPVKAFLEEETVEDPNAWIVKQDLYVAYVEYVKQHKLSSPLSQTTFFRNLLKYKKLATEQKTVKGERKRVFVGIRLKTEYEKNESENDKMNDKPRPF</sequence>
<dbReference type="SMART" id="SM00885">
    <property type="entry name" value="D5_N"/>
    <property type="match status" value="1"/>
</dbReference>
<evidence type="ECO:0000313" key="5">
    <source>
        <dbReference type="EMBL" id="PSN82958.1"/>
    </source>
</evidence>
<dbReference type="Pfam" id="PF19263">
    <property type="entry name" value="DUF5906"/>
    <property type="match status" value="1"/>
</dbReference>
<dbReference type="InterPro" id="IPR027417">
    <property type="entry name" value="P-loop_NTPase"/>
</dbReference>
<dbReference type="InterPro" id="IPR014015">
    <property type="entry name" value="Helicase_SF3_DNA-vir"/>
</dbReference>
<dbReference type="InterPro" id="IPR051620">
    <property type="entry name" value="ORF904-like_C"/>
</dbReference>
<dbReference type="EMBL" id="NEXC01000043">
    <property type="protein sequence ID" value="PSN82958.1"/>
    <property type="molecule type" value="Genomic_DNA"/>
</dbReference>
<dbReference type="InterPro" id="IPR036390">
    <property type="entry name" value="WH_DNA-bd_sf"/>
</dbReference>
<accession>A0A2R6A9F1</accession>
<dbReference type="InterPro" id="IPR045455">
    <property type="entry name" value="NrS-1_pol-like_helicase"/>
</dbReference>
<evidence type="ECO:0000313" key="6">
    <source>
        <dbReference type="Proteomes" id="UP000240880"/>
    </source>
</evidence>
<dbReference type="InterPro" id="IPR006500">
    <property type="entry name" value="Helicase_put_C_phage/plasmid"/>
</dbReference>
<dbReference type="PROSITE" id="PS51206">
    <property type="entry name" value="SF3_HELICASE_1"/>
    <property type="match status" value="1"/>
</dbReference>
<dbReference type="PANTHER" id="PTHR35372:SF2">
    <property type="entry name" value="SF3 HELICASE DOMAIN-CONTAINING PROTEIN"/>
    <property type="match status" value="1"/>
</dbReference>
<keyword evidence="2" id="KW-0378">Hydrolase</keyword>
<dbReference type="PANTHER" id="PTHR35372">
    <property type="entry name" value="ATP BINDING PROTEIN-RELATED"/>
    <property type="match status" value="1"/>
</dbReference>
<dbReference type="GO" id="GO:0016787">
    <property type="term" value="F:hydrolase activity"/>
    <property type="evidence" value="ECO:0007669"/>
    <property type="project" value="UniProtKB-KW"/>
</dbReference>
<evidence type="ECO:0000259" key="4">
    <source>
        <dbReference type="PROSITE" id="PS51206"/>
    </source>
</evidence>
<dbReference type="Gene3D" id="3.40.50.300">
    <property type="entry name" value="P-loop containing nucleotide triphosphate hydrolases"/>
    <property type="match status" value="1"/>
</dbReference>
<dbReference type="Proteomes" id="UP000240880">
    <property type="component" value="Unassembled WGS sequence"/>
</dbReference>
<evidence type="ECO:0000256" key="1">
    <source>
        <dbReference type="ARBA" id="ARBA00022741"/>
    </source>
</evidence>
<keyword evidence="3" id="KW-0067">ATP-binding</keyword>
<evidence type="ECO:0000256" key="3">
    <source>
        <dbReference type="ARBA" id="ARBA00022840"/>
    </source>
</evidence>
<organism evidence="5 6">
    <name type="scientific">Candidatus Marsarchaeota G1 archaeon OSP_D</name>
    <dbReference type="NCBI Taxonomy" id="1978155"/>
    <lineage>
        <taxon>Archaea</taxon>
        <taxon>Candidatus Marsarchaeota</taxon>
        <taxon>Candidatus Marsarchaeota group 1</taxon>
    </lineage>
</organism>
<dbReference type="InterPro" id="IPR036388">
    <property type="entry name" value="WH-like_DNA-bd_sf"/>
</dbReference>
<reference evidence="5 6" key="1">
    <citation type="submission" date="2017-04" db="EMBL/GenBank/DDBJ databases">
        <title>Novel microbial lineages endemic to geothermal iron-oxide mats fill important gaps in the evolutionary history of Archaea.</title>
        <authorList>
            <person name="Jay Z.J."/>
            <person name="Beam J.P."/>
            <person name="Dlakic M."/>
            <person name="Rusch D.B."/>
            <person name="Kozubal M.A."/>
            <person name="Inskeep W.P."/>
        </authorList>
    </citation>
    <scope>NUCLEOTIDE SEQUENCE [LARGE SCALE GENOMIC DNA]</scope>
    <source>
        <strain evidence="5">OSP_D</strain>
    </source>
</reference>
<dbReference type="SUPFAM" id="SSF46785">
    <property type="entry name" value="Winged helix' DNA-binding domain"/>
    <property type="match status" value="1"/>
</dbReference>
<gene>
    <name evidence="5" type="ORF">B9Q01_06370</name>
</gene>
<name>A0A2R6A9F1_9ARCH</name>
<comment type="caution">
    <text evidence="5">The sequence shown here is derived from an EMBL/GenBank/DDBJ whole genome shotgun (WGS) entry which is preliminary data.</text>
</comment>
<dbReference type="InterPro" id="IPR014818">
    <property type="entry name" value="Phage/plasmid_primase_P4_C"/>
</dbReference>
<dbReference type="AlphaFoldDB" id="A0A2R6A9F1"/>
<feature type="domain" description="SF3 helicase" evidence="4">
    <location>
        <begin position="155"/>
        <end position="310"/>
    </location>
</feature>
<dbReference type="SUPFAM" id="SSF52540">
    <property type="entry name" value="P-loop containing nucleoside triphosphate hydrolases"/>
    <property type="match status" value="1"/>
</dbReference>
<protein>
    <recommendedName>
        <fullName evidence="4">SF3 helicase domain-containing protein</fullName>
    </recommendedName>
</protein>
<dbReference type="GO" id="GO:0005524">
    <property type="term" value="F:ATP binding"/>
    <property type="evidence" value="ECO:0007669"/>
    <property type="project" value="UniProtKB-KW"/>
</dbReference>
<evidence type="ECO:0000256" key="2">
    <source>
        <dbReference type="ARBA" id="ARBA00022801"/>
    </source>
</evidence>